<evidence type="ECO:0000256" key="7">
    <source>
        <dbReference type="SAM" id="MobiDB-lite"/>
    </source>
</evidence>
<feature type="compositionally biased region" description="Low complexity" evidence="7">
    <location>
        <begin position="198"/>
        <end position="211"/>
    </location>
</feature>
<dbReference type="OrthoDB" id="2284405at2759"/>
<evidence type="ECO:0000259" key="8">
    <source>
        <dbReference type="PROSITE" id="PS50066"/>
    </source>
</evidence>
<keyword evidence="5" id="KW-0804">Transcription</keyword>
<comment type="similarity">
    <text evidence="2">Belongs to the IFI44 family.</text>
</comment>
<dbReference type="PROSITE" id="PS50066">
    <property type="entry name" value="MADS_BOX_2"/>
    <property type="match status" value="1"/>
</dbReference>
<evidence type="ECO:0000256" key="2">
    <source>
        <dbReference type="ARBA" id="ARBA00009243"/>
    </source>
</evidence>
<feature type="region of interest" description="Disordered" evidence="7">
    <location>
        <begin position="33"/>
        <end position="61"/>
    </location>
</feature>
<feature type="region of interest" description="Disordered" evidence="7">
    <location>
        <begin position="1"/>
        <end position="21"/>
    </location>
</feature>
<dbReference type="PRINTS" id="PR00404">
    <property type="entry name" value="MADSDOMAIN"/>
</dbReference>
<dbReference type="GO" id="GO:0005634">
    <property type="term" value="C:nucleus"/>
    <property type="evidence" value="ECO:0007669"/>
    <property type="project" value="UniProtKB-SubCell"/>
</dbReference>
<dbReference type="GO" id="GO:0045944">
    <property type="term" value="P:positive regulation of transcription by RNA polymerase II"/>
    <property type="evidence" value="ECO:0007669"/>
    <property type="project" value="InterPro"/>
</dbReference>
<evidence type="ECO:0000256" key="1">
    <source>
        <dbReference type="ARBA" id="ARBA00004123"/>
    </source>
</evidence>
<dbReference type="AlphaFoldDB" id="A0A6J8AWY3"/>
<dbReference type="FunFam" id="3.40.1810.10:FF:000002">
    <property type="entry name" value="Serum response factor b"/>
    <property type="match status" value="1"/>
</dbReference>
<feature type="region of interest" description="Disordered" evidence="7">
    <location>
        <begin position="237"/>
        <end position="258"/>
    </location>
</feature>
<dbReference type="CDD" id="cd00266">
    <property type="entry name" value="MADS_SRF_like"/>
    <property type="match status" value="1"/>
</dbReference>
<dbReference type="PROSITE" id="PS00350">
    <property type="entry name" value="MADS_BOX_1"/>
    <property type="match status" value="1"/>
</dbReference>
<dbReference type="GO" id="GO:0046983">
    <property type="term" value="F:protein dimerization activity"/>
    <property type="evidence" value="ECO:0007669"/>
    <property type="project" value="InterPro"/>
</dbReference>
<name>A0A6J8AWY3_MYTCO</name>
<dbReference type="SUPFAM" id="SSF52540">
    <property type="entry name" value="P-loop containing nucleoside triphosphate hydrolases"/>
    <property type="match status" value="1"/>
</dbReference>
<keyword evidence="4" id="KW-0238">DNA-binding</keyword>
<reference evidence="9 10" key="1">
    <citation type="submission" date="2020-06" db="EMBL/GenBank/DDBJ databases">
        <authorList>
            <person name="Li R."/>
            <person name="Bekaert M."/>
        </authorList>
    </citation>
    <scope>NUCLEOTIDE SEQUENCE [LARGE SCALE GENOMIC DNA]</scope>
    <source>
        <strain evidence="10">wild</strain>
    </source>
</reference>
<keyword evidence="6" id="KW-0539">Nucleus</keyword>
<feature type="compositionally biased region" description="Low complexity" evidence="7">
    <location>
        <begin position="248"/>
        <end position="258"/>
    </location>
</feature>
<dbReference type="InterPro" id="IPR036879">
    <property type="entry name" value="TF_MADSbox_sf"/>
</dbReference>
<dbReference type="PANTHER" id="PTHR14241:SF32">
    <property type="entry name" value="VWFA DOMAIN-CONTAINING PROTEIN-RELATED"/>
    <property type="match status" value="1"/>
</dbReference>
<accession>A0A6J8AWY3</accession>
<keyword evidence="3" id="KW-0805">Transcription regulation</keyword>
<dbReference type="InterPro" id="IPR006571">
    <property type="entry name" value="TLDc_dom"/>
</dbReference>
<dbReference type="InterPro" id="IPR033897">
    <property type="entry name" value="SRF-like_MADS-box"/>
</dbReference>
<dbReference type="CDD" id="cd00882">
    <property type="entry name" value="Ras_like_GTPase"/>
    <property type="match status" value="1"/>
</dbReference>
<organism evidence="9 10">
    <name type="scientific">Mytilus coruscus</name>
    <name type="common">Sea mussel</name>
    <dbReference type="NCBI Taxonomy" id="42192"/>
    <lineage>
        <taxon>Eukaryota</taxon>
        <taxon>Metazoa</taxon>
        <taxon>Spiralia</taxon>
        <taxon>Lophotrochozoa</taxon>
        <taxon>Mollusca</taxon>
        <taxon>Bivalvia</taxon>
        <taxon>Autobranchia</taxon>
        <taxon>Pteriomorphia</taxon>
        <taxon>Mytilida</taxon>
        <taxon>Mytiloidea</taxon>
        <taxon>Mytilidae</taxon>
        <taxon>Mytilinae</taxon>
        <taxon>Mytilus</taxon>
    </lineage>
</organism>
<evidence type="ECO:0000256" key="4">
    <source>
        <dbReference type="ARBA" id="ARBA00023125"/>
    </source>
</evidence>
<gene>
    <name evidence="9" type="ORF">MCOR_12059</name>
</gene>
<sequence length="816" mass="89736">MNNNSHSINQPAFPTISSGTGVIPKNITTSGGLTYENIDPSSLEQGSDSEDGSYTGAQLGKKTRGRVKIKMEFIENKLRRYTTFSKRKTGIMKKAYELSTLTGTQVMLLVASETGHVYTFATRKLQPMITSDSGKALIQTCLNSPDPPPGSNSAPMSIEQRMNPTGFEETELSYAVSEEENLKNENNNKPEVIQTIQTSSSSPAPVTVTSTGLSQQIPQKPSNVAVQIPGLPPGTVLVPPGTPLIPIQQQNGHTGLQQQGQTLYRLPNSNQIVSIPNVGTSLHQQTFAETSHSITTASSSTAPSSSNVLQTLSTPSATAMTPGVVMYQTPQGIVYAPTTATLQDRQVFNFQQPAQPLSLSQNEGGQQYITIPVPVSINGNTQLVQLGAADSQQQPQQVTLSQPSAAKKVRKLNEVVFLQELYIAESDMAVQFKRSDQKQMNSWLSGNKRYQCLFRATKDGCDATKFHSLCDNKGPTVTIIYSTNNSVYGGYTSVSWASTEVDSFTGGHMKIKDIEVYLVEDRPANAPLEESWRKTPQWNAKLFEALKDKIEKYKPLKELNVPQARVLLVGQVGAGKTSFFNTINSVFRGYITRQACSGNAEHSLTTVYRMYQIRNSVSGKALNFRLHDTRGLEADLGMDAHGMCYLLDGNLPDRFQFNPSAPVTPDITGFVVTPPFADKIHCVVFVIDGSTVDVMPEKIIEKMKGFQIHMNQRGIPQIVLLTKIDKVCEATSEDLSQVFFSPVVQETVDRVSQILGLPRSNILPIKNYESEIELNENVNILTLLTLQQILNSADDYLYNYLDQIDDGKLQQLNIRK</sequence>
<dbReference type="PANTHER" id="PTHR14241">
    <property type="entry name" value="INTERFERON-INDUCED PROTEIN 44"/>
    <property type="match status" value="1"/>
</dbReference>
<dbReference type="Pfam" id="PF00319">
    <property type="entry name" value="SRF-TF"/>
    <property type="match status" value="1"/>
</dbReference>
<feature type="domain" description="MADS-box" evidence="8">
    <location>
        <begin position="64"/>
        <end position="124"/>
    </location>
</feature>
<evidence type="ECO:0000313" key="10">
    <source>
        <dbReference type="Proteomes" id="UP000507470"/>
    </source>
</evidence>
<dbReference type="Pfam" id="PF07534">
    <property type="entry name" value="TLD"/>
    <property type="match status" value="1"/>
</dbReference>
<dbReference type="EMBL" id="CACVKT020002054">
    <property type="protein sequence ID" value="CAC5374795.1"/>
    <property type="molecule type" value="Genomic_DNA"/>
</dbReference>
<evidence type="ECO:0000256" key="6">
    <source>
        <dbReference type="ARBA" id="ARBA00023242"/>
    </source>
</evidence>
<dbReference type="InterPro" id="IPR002100">
    <property type="entry name" value="TF_MADSbox"/>
</dbReference>
<dbReference type="Gene3D" id="3.40.1810.10">
    <property type="entry name" value="Transcription factor, MADS-box"/>
    <property type="match status" value="1"/>
</dbReference>
<dbReference type="InterPro" id="IPR027417">
    <property type="entry name" value="P-loop_NTPase"/>
</dbReference>
<proteinExistence type="inferred from homology"/>
<evidence type="ECO:0000256" key="3">
    <source>
        <dbReference type="ARBA" id="ARBA00023015"/>
    </source>
</evidence>
<evidence type="ECO:0000256" key="5">
    <source>
        <dbReference type="ARBA" id="ARBA00023163"/>
    </source>
</evidence>
<dbReference type="Proteomes" id="UP000507470">
    <property type="component" value="Unassembled WGS sequence"/>
</dbReference>
<dbReference type="SUPFAM" id="SSF55455">
    <property type="entry name" value="SRF-like"/>
    <property type="match status" value="1"/>
</dbReference>
<comment type="subcellular location">
    <subcellularLocation>
        <location evidence="1">Nucleus</location>
    </subcellularLocation>
</comment>
<dbReference type="GO" id="GO:0000987">
    <property type="term" value="F:cis-regulatory region sequence-specific DNA binding"/>
    <property type="evidence" value="ECO:0007669"/>
    <property type="project" value="InterPro"/>
</dbReference>
<keyword evidence="10" id="KW-1185">Reference proteome</keyword>
<dbReference type="SMART" id="SM00432">
    <property type="entry name" value="MADS"/>
    <property type="match status" value="1"/>
</dbReference>
<evidence type="ECO:0000313" key="9">
    <source>
        <dbReference type="EMBL" id="CAC5374795.1"/>
    </source>
</evidence>
<dbReference type="GO" id="GO:0000981">
    <property type="term" value="F:DNA-binding transcription factor activity, RNA polymerase II-specific"/>
    <property type="evidence" value="ECO:0007669"/>
    <property type="project" value="InterPro"/>
</dbReference>
<feature type="region of interest" description="Disordered" evidence="7">
    <location>
        <begin position="196"/>
        <end position="215"/>
    </location>
</feature>
<dbReference type="Gene3D" id="3.40.50.300">
    <property type="entry name" value="P-loop containing nucleotide triphosphate hydrolases"/>
    <property type="match status" value="1"/>
</dbReference>
<protein>
    <submittedName>
        <fullName evidence="9">Serum response factor homolog A,Serum response factor,Serum response factor homolog B,Serum response factor homolog</fullName>
    </submittedName>
</protein>